<protein>
    <submittedName>
        <fullName evidence="5">Class I SAM-dependent methyltransferase</fullName>
    </submittedName>
</protein>
<evidence type="ECO:0000256" key="3">
    <source>
        <dbReference type="ARBA" id="ARBA00022679"/>
    </source>
</evidence>
<keyword evidence="6" id="KW-1185">Reference proteome</keyword>
<organism evidence="5 6">
    <name type="scientific">Streptomyces albipurpureus</name>
    <dbReference type="NCBI Taxonomy" id="2897419"/>
    <lineage>
        <taxon>Bacteria</taxon>
        <taxon>Bacillati</taxon>
        <taxon>Actinomycetota</taxon>
        <taxon>Actinomycetes</taxon>
        <taxon>Kitasatosporales</taxon>
        <taxon>Streptomycetaceae</taxon>
        <taxon>Streptomyces</taxon>
    </lineage>
</organism>
<comment type="caution">
    <text evidence="5">The sequence shown here is derived from an EMBL/GenBank/DDBJ whole genome shotgun (WGS) entry which is preliminary data.</text>
</comment>
<evidence type="ECO:0000313" key="5">
    <source>
        <dbReference type="EMBL" id="MCM2393789.1"/>
    </source>
</evidence>
<dbReference type="InterPro" id="IPR013216">
    <property type="entry name" value="Methyltransf_11"/>
</dbReference>
<feature type="domain" description="Methyltransferase type 11" evidence="4">
    <location>
        <begin position="52"/>
        <end position="141"/>
    </location>
</feature>
<dbReference type="Gene3D" id="3.40.50.150">
    <property type="entry name" value="Vaccinia Virus protein VP39"/>
    <property type="match status" value="1"/>
</dbReference>
<dbReference type="InterPro" id="IPR029063">
    <property type="entry name" value="SAM-dependent_MTases_sf"/>
</dbReference>
<evidence type="ECO:0000256" key="2">
    <source>
        <dbReference type="ARBA" id="ARBA00022603"/>
    </source>
</evidence>
<evidence type="ECO:0000259" key="4">
    <source>
        <dbReference type="Pfam" id="PF08241"/>
    </source>
</evidence>
<proteinExistence type="inferred from homology"/>
<gene>
    <name evidence="5" type="ORF">NBG84_36925</name>
</gene>
<keyword evidence="3" id="KW-0808">Transferase</keyword>
<dbReference type="RefSeq" id="WP_250924085.1">
    <property type="nucleotide sequence ID" value="NZ_JAMQAW010000090.1"/>
</dbReference>
<accession>A0ABT0V0T7</accession>
<dbReference type="PANTHER" id="PTHR44942">
    <property type="entry name" value="METHYLTRANSF_11 DOMAIN-CONTAINING PROTEIN"/>
    <property type="match status" value="1"/>
</dbReference>
<dbReference type="GO" id="GO:0008168">
    <property type="term" value="F:methyltransferase activity"/>
    <property type="evidence" value="ECO:0007669"/>
    <property type="project" value="UniProtKB-KW"/>
</dbReference>
<dbReference type="SUPFAM" id="SSF53335">
    <property type="entry name" value="S-adenosyl-L-methionine-dependent methyltransferases"/>
    <property type="match status" value="1"/>
</dbReference>
<evidence type="ECO:0000256" key="1">
    <source>
        <dbReference type="ARBA" id="ARBA00008361"/>
    </source>
</evidence>
<keyword evidence="2 5" id="KW-0489">Methyltransferase</keyword>
<dbReference type="InterPro" id="IPR051052">
    <property type="entry name" value="Diverse_substrate_MTase"/>
</dbReference>
<reference evidence="5" key="1">
    <citation type="submission" date="2022-06" db="EMBL/GenBank/DDBJ databases">
        <title>Genome public.</title>
        <authorList>
            <person name="Sun Q."/>
        </authorList>
    </citation>
    <scope>NUCLEOTIDE SEQUENCE</scope>
    <source>
        <strain evidence="5">CWNU-1</strain>
    </source>
</reference>
<dbReference type="EMBL" id="JAMQAW010000090">
    <property type="protein sequence ID" value="MCM2393789.1"/>
    <property type="molecule type" value="Genomic_DNA"/>
</dbReference>
<dbReference type="PANTHER" id="PTHR44942:SF4">
    <property type="entry name" value="METHYLTRANSFERASE TYPE 11 DOMAIN-CONTAINING PROTEIN"/>
    <property type="match status" value="1"/>
</dbReference>
<dbReference type="Proteomes" id="UP001431429">
    <property type="component" value="Unassembled WGS sequence"/>
</dbReference>
<sequence length="258" mass="28022">MTEHSSSSSGDRALSFDSAAARYDTARPGYPPVLFDAVEEITGRTLHGSQVIDVGAGTGIATQLLSARGAQVTAVEPGPGMAAQLRRRLPGIPVVRGLGDALPLADECADLIAYAQSWHWTDPERSLPEALRVLRPGGALALWWNVADTEVPWIFAQAERLRVELYGGAHGSPGLARRLPAELHTEERTLHWTREVSVDLHLDNLSSHSLLLTLAPQTVADFLDRERAHLLTLFPPGSIREEYKVELTVTFRPAGSSD</sequence>
<comment type="similarity">
    <text evidence="1">Belongs to the methyltransferase superfamily.</text>
</comment>
<dbReference type="Pfam" id="PF08241">
    <property type="entry name" value="Methyltransf_11"/>
    <property type="match status" value="1"/>
</dbReference>
<dbReference type="GO" id="GO:0032259">
    <property type="term" value="P:methylation"/>
    <property type="evidence" value="ECO:0007669"/>
    <property type="project" value="UniProtKB-KW"/>
</dbReference>
<dbReference type="CDD" id="cd02440">
    <property type="entry name" value="AdoMet_MTases"/>
    <property type="match status" value="1"/>
</dbReference>
<evidence type="ECO:0000313" key="6">
    <source>
        <dbReference type="Proteomes" id="UP001431429"/>
    </source>
</evidence>
<name>A0ABT0V0T7_9ACTN</name>